<evidence type="ECO:0000256" key="1">
    <source>
        <dbReference type="ARBA" id="ARBA00005817"/>
    </source>
</evidence>
<evidence type="ECO:0000256" key="3">
    <source>
        <dbReference type="ARBA" id="ARBA00022630"/>
    </source>
</evidence>
<feature type="binding site" evidence="6">
    <location>
        <begin position="238"/>
        <end position="239"/>
    </location>
    <ligand>
        <name>FAD</name>
        <dbReference type="ChEBI" id="CHEBI:57692"/>
    </ligand>
</feature>
<evidence type="ECO:0000313" key="9">
    <source>
        <dbReference type="Proteomes" id="UP000318102"/>
    </source>
</evidence>
<keyword evidence="5" id="KW-0249">Electron transport</keyword>
<dbReference type="CDD" id="cd01715">
    <property type="entry name" value="ETF_alpha"/>
    <property type="match status" value="1"/>
</dbReference>
<feature type="binding site" evidence="6">
    <location>
        <begin position="252"/>
        <end position="256"/>
    </location>
    <ligand>
        <name>FAD</name>
        <dbReference type="ChEBI" id="CHEBI:57692"/>
    </ligand>
</feature>
<dbReference type="GO" id="GO:0050660">
    <property type="term" value="F:flavin adenine dinucleotide binding"/>
    <property type="evidence" value="ECO:0007669"/>
    <property type="project" value="InterPro"/>
</dbReference>
<keyword evidence="4 6" id="KW-0274">FAD</keyword>
<dbReference type="SMART" id="SM00893">
    <property type="entry name" value="ETF"/>
    <property type="match status" value="1"/>
</dbReference>
<evidence type="ECO:0000256" key="6">
    <source>
        <dbReference type="PIRSR" id="PIRSR000089-1"/>
    </source>
</evidence>
<keyword evidence="9" id="KW-1185">Reference proteome</keyword>
<dbReference type="Gene3D" id="3.40.50.1220">
    <property type="entry name" value="TPP-binding domain"/>
    <property type="match status" value="1"/>
</dbReference>
<dbReference type="PIRSF" id="PIRSF000089">
    <property type="entry name" value="Electra_flavoP_a"/>
    <property type="match status" value="1"/>
</dbReference>
<protein>
    <submittedName>
        <fullName evidence="8">Electron transfer flavoprotein subunit alpha/FixB family protein</fullName>
    </submittedName>
</protein>
<evidence type="ECO:0000259" key="7">
    <source>
        <dbReference type="SMART" id="SM00893"/>
    </source>
</evidence>
<dbReference type="GO" id="GO:0033539">
    <property type="term" value="P:fatty acid beta-oxidation using acyl-CoA dehydrogenase"/>
    <property type="evidence" value="ECO:0007669"/>
    <property type="project" value="TreeGrafter"/>
</dbReference>
<sequence>MSKTFLVVAETRGGSLRQVSFETISAARSAGGADTTVAAVLLGAATDAFVNELTQYGADRVYTVAHADLEHYNPQAYFAALQTVVQTVQPDAIFFGHTAIGKDLAPQFSAELGAGQISDITAIEVDDSGQALFTRPIYAGKVLEKKAFTALPWIVTVRPNNIAPLAIDATRTAAAEAIAYPEPSLQTIIRDVVRNTSGKIDLSEAKVIISGGRGVRSADGFKPLEELAAVLGGAVGASRGACDAGYCDYALQIGQTGKVVTPELYIACGISGAIQHVAGMSSSRVIIAINKDPEAPIFKIADYGIVGDLFEVVPLLTEQFKLALQP</sequence>
<dbReference type="PANTHER" id="PTHR43153:SF1">
    <property type="entry name" value="ELECTRON TRANSFER FLAVOPROTEIN SUBUNIT ALPHA, MITOCHONDRIAL"/>
    <property type="match status" value="1"/>
</dbReference>
<feature type="binding site" evidence="6">
    <location>
        <position position="290"/>
    </location>
    <ligand>
        <name>FAD</name>
        <dbReference type="ChEBI" id="CHEBI:57692"/>
    </ligand>
</feature>
<dbReference type="OrthoDB" id="9770286at2"/>
<dbReference type="SUPFAM" id="SSF52467">
    <property type="entry name" value="DHS-like NAD/FAD-binding domain"/>
    <property type="match status" value="1"/>
</dbReference>
<evidence type="ECO:0000256" key="2">
    <source>
        <dbReference type="ARBA" id="ARBA00022448"/>
    </source>
</evidence>
<comment type="cofactor">
    <cofactor evidence="6">
        <name>FAD</name>
        <dbReference type="ChEBI" id="CHEBI:57692"/>
    </cofactor>
    <text evidence="6">Binds 1 FAD per dimer.</text>
</comment>
<dbReference type="InterPro" id="IPR033947">
    <property type="entry name" value="ETF_alpha_N"/>
</dbReference>
<evidence type="ECO:0000256" key="4">
    <source>
        <dbReference type="ARBA" id="ARBA00022827"/>
    </source>
</evidence>
<reference evidence="8 9" key="1">
    <citation type="submission" date="2019-07" db="EMBL/GenBank/DDBJ databases">
        <authorList>
            <person name="Kim J."/>
        </authorList>
    </citation>
    <scope>NUCLEOTIDE SEQUENCE [LARGE SCALE GENOMIC DNA]</scope>
    <source>
        <strain evidence="8 9">N4</strain>
    </source>
</reference>
<dbReference type="PROSITE" id="PS00696">
    <property type="entry name" value="ETF_ALPHA"/>
    <property type="match status" value="1"/>
</dbReference>
<keyword evidence="3" id="KW-0285">Flavoprotein</keyword>
<comment type="caution">
    <text evidence="8">The sequence shown here is derived from an EMBL/GenBank/DDBJ whole genome shotgun (WGS) entry which is preliminary data.</text>
</comment>
<dbReference type="Proteomes" id="UP000318102">
    <property type="component" value="Unassembled WGS sequence"/>
</dbReference>
<dbReference type="Pfam" id="PF00766">
    <property type="entry name" value="ETF_alpha"/>
    <property type="match status" value="1"/>
</dbReference>
<gene>
    <name evidence="8" type="ORF">FPZ44_05495</name>
</gene>
<organism evidence="8 9">
    <name type="scientific">Paenibacillus agilis</name>
    <dbReference type="NCBI Taxonomy" id="3020863"/>
    <lineage>
        <taxon>Bacteria</taxon>
        <taxon>Bacillati</taxon>
        <taxon>Bacillota</taxon>
        <taxon>Bacilli</taxon>
        <taxon>Bacillales</taxon>
        <taxon>Paenibacillaceae</taxon>
        <taxon>Paenibacillus</taxon>
    </lineage>
</organism>
<dbReference type="Pfam" id="PF01012">
    <property type="entry name" value="ETF"/>
    <property type="match status" value="1"/>
</dbReference>
<dbReference type="InterPro" id="IPR014729">
    <property type="entry name" value="Rossmann-like_a/b/a_fold"/>
</dbReference>
<evidence type="ECO:0000256" key="5">
    <source>
        <dbReference type="ARBA" id="ARBA00022982"/>
    </source>
</evidence>
<dbReference type="PANTHER" id="PTHR43153">
    <property type="entry name" value="ELECTRON TRANSFER FLAVOPROTEIN ALPHA"/>
    <property type="match status" value="1"/>
</dbReference>
<feature type="binding site" evidence="6">
    <location>
        <position position="213"/>
    </location>
    <ligand>
        <name>FAD</name>
        <dbReference type="ChEBI" id="CHEBI:57692"/>
    </ligand>
</feature>
<dbReference type="RefSeq" id="WP_144988133.1">
    <property type="nucleotide sequence ID" value="NZ_VNJK01000001.1"/>
</dbReference>
<name>A0A559IY83_9BACL</name>
<proteinExistence type="inferred from homology"/>
<dbReference type="AlphaFoldDB" id="A0A559IY83"/>
<dbReference type="FunFam" id="3.40.50.1220:FF:000001">
    <property type="entry name" value="Electron transfer flavoprotein, alpha subunit"/>
    <property type="match status" value="1"/>
</dbReference>
<feature type="domain" description="Electron transfer flavoprotein alpha/beta-subunit N-terminal" evidence="7">
    <location>
        <begin position="5"/>
        <end position="193"/>
    </location>
</feature>
<dbReference type="GO" id="GO:0009055">
    <property type="term" value="F:electron transfer activity"/>
    <property type="evidence" value="ECO:0007669"/>
    <property type="project" value="InterPro"/>
</dbReference>
<dbReference type="EMBL" id="VNJK01000001">
    <property type="protein sequence ID" value="TVX92557.1"/>
    <property type="molecule type" value="Genomic_DNA"/>
</dbReference>
<dbReference type="InterPro" id="IPR001308">
    <property type="entry name" value="ETF_a/FixB"/>
</dbReference>
<keyword evidence="2" id="KW-0813">Transport</keyword>
<dbReference type="Gene3D" id="3.40.50.620">
    <property type="entry name" value="HUPs"/>
    <property type="match status" value="1"/>
</dbReference>
<dbReference type="InterPro" id="IPR014731">
    <property type="entry name" value="ETF_asu_C"/>
</dbReference>
<accession>A0A559IY83</accession>
<dbReference type="SUPFAM" id="SSF52402">
    <property type="entry name" value="Adenine nucleotide alpha hydrolases-like"/>
    <property type="match status" value="1"/>
</dbReference>
<feature type="binding site" evidence="6">
    <location>
        <begin position="269"/>
        <end position="276"/>
    </location>
    <ligand>
        <name>FAD</name>
        <dbReference type="ChEBI" id="CHEBI:57692"/>
    </ligand>
</feature>
<dbReference type="InterPro" id="IPR018206">
    <property type="entry name" value="ETF_asu_C_CS"/>
</dbReference>
<evidence type="ECO:0000313" key="8">
    <source>
        <dbReference type="EMBL" id="TVX92557.1"/>
    </source>
</evidence>
<dbReference type="InterPro" id="IPR029035">
    <property type="entry name" value="DHS-like_NAD/FAD-binding_dom"/>
</dbReference>
<dbReference type="InterPro" id="IPR014730">
    <property type="entry name" value="ETF_a/b_N"/>
</dbReference>
<comment type="similarity">
    <text evidence="1">Belongs to the ETF alpha-subunit/FixB family.</text>
</comment>